<reference evidence="1 2" key="1">
    <citation type="journal article" date="2011" name="J. Bacteriol.">
        <title>Draft genome sequence of Sporolactobacillus inulinus strain CASD, an efficient D-lactic acid-producing bacterium with high-concentration lactate tolerance capability.</title>
        <authorList>
            <person name="Yu B."/>
            <person name="Su F."/>
            <person name="Wang L."/>
            <person name="Xu K."/>
            <person name="Zhao B."/>
            <person name="Xu P."/>
        </authorList>
    </citation>
    <scope>NUCLEOTIDE SEQUENCE [LARGE SCALE GENOMIC DNA]</scope>
    <source>
        <strain evidence="1 2">CASD</strain>
    </source>
</reference>
<dbReference type="RefSeq" id="WP_010026693.1">
    <property type="nucleotide sequence ID" value="NZ_AFVQ02000069.1"/>
</dbReference>
<protein>
    <recommendedName>
        <fullName evidence="3">Integrase SAM-like N-terminal domain-containing protein</fullName>
    </recommendedName>
</protein>
<sequence length="82" mass="9707">MEFGDFLRKNYHLGDKSVKDYISRWNGILNKGLYNGETELTPSLIASVDREYPEDSHYRLTLKRYIEFQNKQKENRGGKNYG</sequence>
<accession>A0A0U1QQ11</accession>
<comment type="caution">
    <text evidence="1">The sequence shown here is derived from an EMBL/GenBank/DDBJ whole genome shotgun (WGS) entry which is preliminary data.</text>
</comment>
<dbReference type="AlphaFoldDB" id="A0A0U1QQ11"/>
<proteinExistence type="predicted"/>
<dbReference type="STRING" id="1069536.SINU_05695"/>
<keyword evidence="2" id="KW-1185">Reference proteome</keyword>
<dbReference type="EMBL" id="AFVQ02000069">
    <property type="protein sequence ID" value="KLI02891.1"/>
    <property type="molecule type" value="Genomic_DNA"/>
</dbReference>
<dbReference type="OrthoDB" id="2891837at2"/>
<gene>
    <name evidence="1" type="ORF">SINU_05695</name>
</gene>
<evidence type="ECO:0000313" key="1">
    <source>
        <dbReference type="EMBL" id="KLI02891.1"/>
    </source>
</evidence>
<name>A0A0U1QQ11_9BACL</name>
<organism evidence="1 2">
    <name type="scientific">Sporolactobacillus inulinus CASD</name>
    <dbReference type="NCBI Taxonomy" id="1069536"/>
    <lineage>
        <taxon>Bacteria</taxon>
        <taxon>Bacillati</taxon>
        <taxon>Bacillota</taxon>
        <taxon>Bacilli</taxon>
        <taxon>Bacillales</taxon>
        <taxon>Sporolactobacillaceae</taxon>
        <taxon>Sporolactobacillus</taxon>
    </lineage>
</organism>
<evidence type="ECO:0000313" key="2">
    <source>
        <dbReference type="Proteomes" id="UP000035553"/>
    </source>
</evidence>
<evidence type="ECO:0008006" key="3">
    <source>
        <dbReference type="Google" id="ProtNLM"/>
    </source>
</evidence>
<dbReference type="Proteomes" id="UP000035553">
    <property type="component" value="Unassembled WGS sequence"/>
</dbReference>